<keyword evidence="2" id="KW-1185">Reference proteome</keyword>
<dbReference type="EMBL" id="CP113520">
    <property type="protein sequence ID" value="WAJ27564.1"/>
    <property type="molecule type" value="Genomic_DNA"/>
</dbReference>
<sequence length="333" mass="36258">MTAVALSDISIDGGTQSRVGLDEQVVADYAAAIRDGADFPPVVLFFDGTTYRLADGFHRFHAYRHAGAVEIEAEVRQGTTRDAILFSVGANASHGLRRSNDDKRKAVLTLLRDAEWSAWSDREIARRVGVSNNFVSSLRPSVIEGQIDAKRTVTRGGTTYQQDTAKIGAPAEDKAAKREARAAQQAEHERQRDEARASLPPAIQEAEAHKQVAIDARAAAPVEGTPAAPLVGLPPEDRIAELEAAVESLTTENAKLKAENKAFAEMRAEFQKGGFAAVIAGKDEVIRAQATRIEAESQEKVRNLRSAEFWRKQAEKLGYSRDVEIDLEEAVDA</sequence>
<gene>
    <name evidence="1" type="ORF">OXU80_22385</name>
</gene>
<organism evidence="1 2">
    <name type="scientific">Antarcticirhabdus aurantiaca</name>
    <dbReference type="NCBI Taxonomy" id="2606717"/>
    <lineage>
        <taxon>Bacteria</taxon>
        <taxon>Pseudomonadati</taxon>
        <taxon>Pseudomonadota</taxon>
        <taxon>Alphaproteobacteria</taxon>
        <taxon>Hyphomicrobiales</taxon>
        <taxon>Aurantimonadaceae</taxon>
        <taxon>Antarcticirhabdus</taxon>
    </lineage>
</organism>
<name>A0ACD4NL22_9HYPH</name>
<proteinExistence type="predicted"/>
<evidence type="ECO:0000313" key="1">
    <source>
        <dbReference type="EMBL" id="WAJ27564.1"/>
    </source>
</evidence>
<protein>
    <submittedName>
        <fullName evidence="1">ParB N-terminal domain-containing protein</fullName>
    </submittedName>
</protein>
<reference evidence="1" key="1">
    <citation type="submission" date="2022-11" db="EMBL/GenBank/DDBJ databases">
        <title>beta-Carotene-producing bacterium, Jeongeuplla avenae sp. nov., alleviates the salt stress of Arabidopsis seedlings.</title>
        <authorList>
            <person name="Jiang L."/>
            <person name="Lee J."/>
        </authorList>
    </citation>
    <scope>NUCLEOTIDE SEQUENCE</scope>
    <source>
        <strain evidence="1">DY_R2A_6</strain>
    </source>
</reference>
<evidence type="ECO:0000313" key="2">
    <source>
        <dbReference type="Proteomes" id="UP001163223"/>
    </source>
</evidence>
<accession>A0ACD4NL22</accession>
<dbReference type="Proteomes" id="UP001163223">
    <property type="component" value="Chromosome"/>
</dbReference>